<evidence type="ECO:0000256" key="10">
    <source>
        <dbReference type="ARBA" id="ARBA00022857"/>
    </source>
</evidence>
<dbReference type="AlphaFoldDB" id="A0A1M5QVZ4"/>
<evidence type="ECO:0000256" key="8">
    <source>
        <dbReference type="ARBA" id="ARBA00022630"/>
    </source>
</evidence>
<comment type="pathway">
    <text evidence="4 17">Cell wall biogenesis; peptidoglycan biosynthesis.</text>
</comment>
<dbReference type="STRING" id="1206085.SAMN05443575_3365"/>
<evidence type="ECO:0000256" key="6">
    <source>
        <dbReference type="ARBA" id="ARBA00022490"/>
    </source>
</evidence>
<evidence type="ECO:0000256" key="5">
    <source>
        <dbReference type="ARBA" id="ARBA00010485"/>
    </source>
</evidence>
<comment type="subcellular location">
    <subcellularLocation>
        <location evidence="3 17">Cytoplasm</location>
    </subcellularLocation>
</comment>
<evidence type="ECO:0000256" key="4">
    <source>
        <dbReference type="ARBA" id="ARBA00004752"/>
    </source>
</evidence>
<dbReference type="PANTHER" id="PTHR21071">
    <property type="entry name" value="UDP-N-ACETYLENOLPYRUVOYLGLUCOSAMINE REDUCTASE"/>
    <property type="match status" value="1"/>
</dbReference>
<dbReference type="InterPro" id="IPR003170">
    <property type="entry name" value="MurB"/>
</dbReference>
<dbReference type="InterPro" id="IPR036318">
    <property type="entry name" value="FAD-bd_PCMH-like_sf"/>
</dbReference>
<dbReference type="Gene3D" id="3.90.78.10">
    <property type="entry name" value="UDP-N-acetylenolpyruvoylglucosamine reductase, C-terminal domain"/>
    <property type="match status" value="1"/>
</dbReference>
<evidence type="ECO:0000256" key="1">
    <source>
        <dbReference type="ARBA" id="ARBA00001974"/>
    </source>
</evidence>
<evidence type="ECO:0000256" key="12">
    <source>
        <dbReference type="ARBA" id="ARBA00022984"/>
    </source>
</evidence>
<comment type="catalytic activity">
    <reaction evidence="16 17">
        <text>UDP-N-acetyl-alpha-D-muramate + NADP(+) = UDP-N-acetyl-3-O-(1-carboxyvinyl)-alpha-D-glucosamine + NADPH + H(+)</text>
        <dbReference type="Rhea" id="RHEA:12248"/>
        <dbReference type="ChEBI" id="CHEBI:15378"/>
        <dbReference type="ChEBI" id="CHEBI:57783"/>
        <dbReference type="ChEBI" id="CHEBI:58349"/>
        <dbReference type="ChEBI" id="CHEBI:68483"/>
        <dbReference type="ChEBI" id="CHEBI:70757"/>
        <dbReference type="EC" id="1.3.1.98"/>
    </reaction>
</comment>
<dbReference type="GO" id="GO:0071949">
    <property type="term" value="F:FAD binding"/>
    <property type="evidence" value="ECO:0007669"/>
    <property type="project" value="InterPro"/>
</dbReference>
<dbReference type="EMBL" id="FQVU01000005">
    <property type="protein sequence ID" value="SHH18046.1"/>
    <property type="molecule type" value="Genomic_DNA"/>
</dbReference>
<dbReference type="GO" id="GO:0008360">
    <property type="term" value="P:regulation of cell shape"/>
    <property type="evidence" value="ECO:0007669"/>
    <property type="project" value="UniProtKB-KW"/>
</dbReference>
<dbReference type="GO" id="GO:0008762">
    <property type="term" value="F:UDP-N-acetylmuramate dehydrogenase activity"/>
    <property type="evidence" value="ECO:0007669"/>
    <property type="project" value="UniProtKB-UniRule"/>
</dbReference>
<dbReference type="EC" id="1.3.1.98" evidence="17"/>
<keyword evidence="12 17" id="KW-0573">Peptidoglycan synthesis</keyword>
<evidence type="ECO:0000256" key="14">
    <source>
        <dbReference type="ARBA" id="ARBA00023306"/>
    </source>
</evidence>
<organism evidence="19 20">
    <name type="scientific">Jatrophihabitans endophyticus</name>
    <dbReference type="NCBI Taxonomy" id="1206085"/>
    <lineage>
        <taxon>Bacteria</taxon>
        <taxon>Bacillati</taxon>
        <taxon>Actinomycetota</taxon>
        <taxon>Actinomycetes</taxon>
        <taxon>Jatrophihabitantales</taxon>
        <taxon>Jatrophihabitantaceae</taxon>
        <taxon>Jatrophihabitans</taxon>
    </lineage>
</organism>
<dbReference type="GO" id="GO:0051301">
    <property type="term" value="P:cell division"/>
    <property type="evidence" value="ECO:0007669"/>
    <property type="project" value="UniProtKB-KW"/>
</dbReference>
<evidence type="ECO:0000256" key="15">
    <source>
        <dbReference type="ARBA" id="ARBA00023316"/>
    </source>
</evidence>
<dbReference type="NCBIfam" id="TIGR00179">
    <property type="entry name" value="murB"/>
    <property type="match status" value="1"/>
</dbReference>
<dbReference type="InterPro" id="IPR016169">
    <property type="entry name" value="FAD-bd_PCMH_sub2"/>
</dbReference>
<feature type="active site" evidence="17">
    <location>
        <position position="327"/>
    </location>
</feature>
<reference evidence="19 20" key="1">
    <citation type="submission" date="2016-11" db="EMBL/GenBank/DDBJ databases">
        <authorList>
            <person name="Jaros S."/>
            <person name="Januszkiewicz K."/>
            <person name="Wedrychowicz H."/>
        </authorList>
    </citation>
    <scope>NUCLEOTIDE SEQUENCE [LARGE SCALE GENOMIC DNA]</scope>
    <source>
        <strain evidence="19 20">DSM 45627</strain>
    </source>
</reference>
<dbReference type="PROSITE" id="PS51387">
    <property type="entry name" value="FAD_PCMH"/>
    <property type="match status" value="1"/>
</dbReference>
<proteinExistence type="inferred from homology"/>
<dbReference type="InterPro" id="IPR011601">
    <property type="entry name" value="MurB_C"/>
</dbReference>
<gene>
    <name evidence="17" type="primary">murB</name>
    <name evidence="19" type="ORF">SAMN05443575_3365</name>
</gene>
<dbReference type="UniPathway" id="UPA00219"/>
<feature type="active site" evidence="17">
    <location>
        <position position="158"/>
    </location>
</feature>
<keyword evidence="10 17" id="KW-0521">NADP</keyword>
<sequence>MQLADLTTLRLGGPARHVVEATTTDELVDTVRRADVAGDPVLVVGGGSNLVVGDAGWPGTVVLVRTAEQRVEQDGDAVTVVADAGVVWDDLVADSVARGWSGLAAMSGIPGSTGATPVQNVGAYGSEVADAVTGLRVLDRGTGTVEDWDPVRCGFGFRTSAFKHTDRYVVLSVTFGLTVSPDAPPIRYLELARRLGVEQGGRAPSTAVRETVLALRRSKGMVLDAPDHDTWSVGSFFVNPFVPADRVPAGCPNWEVDGAVKLSAAWLIENAGYGRGFAAGSERVSVSTKHTLALTNRGDATTAELVELARVIRDGVDRRFGVRLRPEAHLVGVEL</sequence>
<dbReference type="NCBIfam" id="NF010478">
    <property type="entry name" value="PRK13903.1"/>
    <property type="match status" value="1"/>
</dbReference>
<feature type="domain" description="FAD-binding PCMH-type" evidence="18">
    <location>
        <begin position="11"/>
        <end position="218"/>
    </location>
</feature>
<dbReference type="GO" id="GO:0071555">
    <property type="term" value="P:cell wall organization"/>
    <property type="evidence" value="ECO:0007669"/>
    <property type="project" value="UniProtKB-KW"/>
</dbReference>
<keyword evidence="14 17" id="KW-0131">Cell cycle</keyword>
<comment type="cofactor">
    <cofactor evidence="1 17">
        <name>FAD</name>
        <dbReference type="ChEBI" id="CHEBI:57692"/>
    </cofactor>
</comment>
<dbReference type="InterPro" id="IPR016167">
    <property type="entry name" value="FAD-bd_PCMH_sub1"/>
</dbReference>
<dbReference type="SUPFAM" id="SSF56194">
    <property type="entry name" value="Uridine diphospho-N-Acetylenolpyruvylglucosamine reductase, MurB, C-terminal domain"/>
    <property type="match status" value="1"/>
</dbReference>
<evidence type="ECO:0000256" key="16">
    <source>
        <dbReference type="ARBA" id="ARBA00048914"/>
    </source>
</evidence>
<dbReference type="Gene3D" id="3.30.465.10">
    <property type="match status" value="1"/>
</dbReference>
<comment type="similarity">
    <text evidence="5 17">Belongs to the MurB family.</text>
</comment>
<dbReference type="PANTHER" id="PTHR21071:SF4">
    <property type="entry name" value="UDP-N-ACETYLENOLPYRUVOYLGLUCOSAMINE REDUCTASE"/>
    <property type="match status" value="1"/>
</dbReference>
<evidence type="ECO:0000256" key="2">
    <source>
        <dbReference type="ARBA" id="ARBA00003921"/>
    </source>
</evidence>
<evidence type="ECO:0000313" key="19">
    <source>
        <dbReference type="EMBL" id="SHH18046.1"/>
    </source>
</evidence>
<dbReference type="InterPro" id="IPR006094">
    <property type="entry name" value="Oxid_FAD_bind_N"/>
</dbReference>
<evidence type="ECO:0000256" key="11">
    <source>
        <dbReference type="ARBA" id="ARBA00022960"/>
    </source>
</evidence>
<evidence type="ECO:0000256" key="17">
    <source>
        <dbReference type="HAMAP-Rule" id="MF_00037"/>
    </source>
</evidence>
<dbReference type="Pfam" id="PF02873">
    <property type="entry name" value="MurB_C"/>
    <property type="match status" value="1"/>
</dbReference>
<keyword evidence="20" id="KW-1185">Reference proteome</keyword>
<accession>A0A1M5QVZ4</accession>
<dbReference type="InterPro" id="IPR016166">
    <property type="entry name" value="FAD-bd_PCMH"/>
</dbReference>
<protein>
    <recommendedName>
        <fullName evidence="17">UDP-N-acetylenolpyruvoylglucosamine reductase</fullName>
        <ecNumber evidence="17">1.3.1.98</ecNumber>
    </recommendedName>
    <alternativeName>
        <fullName evidence="17">UDP-N-acetylmuramate dehydrogenase</fullName>
    </alternativeName>
</protein>
<feature type="active site" description="Proton donor" evidence="17">
    <location>
        <position position="235"/>
    </location>
</feature>
<comment type="function">
    <text evidence="2 17">Cell wall formation.</text>
</comment>
<evidence type="ECO:0000256" key="3">
    <source>
        <dbReference type="ARBA" id="ARBA00004496"/>
    </source>
</evidence>
<dbReference type="RefSeq" id="WP_073391600.1">
    <property type="nucleotide sequence ID" value="NZ_FQVU01000005.1"/>
</dbReference>
<keyword evidence="13 17" id="KW-0560">Oxidoreductase</keyword>
<evidence type="ECO:0000256" key="7">
    <source>
        <dbReference type="ARBA" id="ARBA00022618"/>
    </source>
</evidence>
<evidence type="ECO:0000256" key="13">
    <source>
        <dbReference type="ARBA" id="ARBA00023002"/>
    </source>
</evidence>
<dbReference type="HAMAP" id="MF_00037">
    <property type="entry name" value="MurB"/>
    <property type="match status" value="1"/>
</dbReference>
<dbReference type="SUPFAM" id="SSF56176">
    <property type="entry name" value="FAD-binding/transporter-associated domain-like"/>
    <property type="match status" value="1"/>
</dbReference>
<keyword evidence="15 17" id="KW-0961">Cell wall biogenesis/degradation</keyword>
<dbReference type="InterPro" id="IPR036635">
    <property type="entry name" value="MurB_C_sf"/>
</dbReference>
<dbReference type="Pfam" id="PF01565">
    <property type="entry name" value="FAD_binding_4"/>
    <property type="match status" value="1"/>
</dbReference>
<keyword evidence="6 17" id="KW-0963">Cytoplasm</keyword>
<dbReference type="Gene3D" id="3.30.43.10">
    <property type="entry name" value="Uridine Diphospho-n-acetylenolpyruvylglucosamine Reductase, domain 2"/>
    <property type="match status" value="1"/>
</dbReference>
<evidence type="ECO:0000259" key="18">
    <source>
        <dbReference type="PROSITE" id="PS51387"/>
    </source>
</evidence>
<keyword evidence="7 17" id="KW-0132">Cell division</keyword>
<name>A0A1M5QVZ4_9ACTN</name>
<keyword evidence="9 17" id="KW-0274">FAD</keyword>
<dbReference type="GO" id="GO:0005829">
    <property type="term" value="C:cytosol"/>
    <property type="evidence" value="ECO:0007669"/>
    <property type="project" value="TreeGrafter"/>
</dbReference>
<keyword evidence="11 17" id="KW-0133">Cell shape</keyword>
<dbReference type="GO" id="GO:0009252">
    <property type="term" value="P:peptidoglycan biosynthetic process"/>
    <property type="evidence" value="ECO:0007669"/>
    <property type="project" value="UniProtKB-UniRule"/>
</dbReference>
<evidence type="ECO:0000313" key="20">
    <source>
        <dbReference type="Proteomes" id="UP000186132"/>
    </source>
</evidence>
<evidence type="ECO:0000256" key="9">
    <source>
        <dbReference type="ARBA" id="ARBA00022827"/>
    </source>
</evidence>
<dbReference type="Proteomes" id="UP000186132">
    <property type="component" value="Unassembled WGS sequence"/>
</dbReference>
<keyword evidence="8 17" id="KW-0285">Flavoprotein</keyword>